<name>A0A8H9GND6_9MICO</name>
<comment type="caution">
    <text evidence="2">The sequence shown here is derived from an EMBL/GenBank/DDBJ whole genome shotgun (WGS) entry which is preliminary data.</text>
</comment>
<dbReference type="AlphaFoldDB" id="A0A8H9GND6"/>
<proteinExistence type="predicted"/>
<keyword evidence="1" id="KW-0472">Membrane</keyword>
<feature type="transmembrane region" description="Helical" evidence="1">
    <location>
        <begin position="24"/>
        <end position="48"/>
    </location>
</feature>
<reference evidence="2" key="2">
    <citation type="submission" date="2020-09" db="EMBL/GenBank/DDBJ databases">
        <authorList>
            <person name="Sun Q."/>
            <person name="Ohkuma M."/>
        </authorList>
    </citation>
    <scope>NUCLEOTIDE SEQUENCE</scope>
    <source>
        <strain evidence="2">JCM 3051</strain>
    </source>
</reference>
<evidence type="ECO:0000313" key="3">
    <source>
        <dbReference type="Proteomes" id="UP000655589"/>
    </source>
</evidence>
<protein>
    <submittedName>
        <fullName evidence="2">Uncharacterized protein</fullName>
    </submittedName>
</protein>
<feature type="transmembrane region" description="Helical" evidence="1">
    <location>
        <begin position="54"/>
        <end position="74"/>
    </location>
</feature>
<keyword evidence="3" id="KW-1185">Reference proteome</keyword>
<evidence type="ECO:0000256" key="1">
    <source>
        <dbReference type="SAM" id="Phobius"/>
    </source>
</evidence>
<dbReference type="RefSeq" id="WP_171105591.1">
    <property type="nucleotide sequence ID" value="NZ_BMPT01000019.1"/>
</dbReference>
<dbReference type="Proteomes" id="UP000655589">
    <property type="component" value="Unassembled WGS sequence"/>
</dbReference>
<gene>
    <name evidence="2" type="ORF">GCM10010102_38090</name>
</gene>
<organism evidence="2 3">
    <name type="scientific">Promicromonospora citrea</name>
    <dbReference type="NCBI Taxonomy" id="43677"/>
    <lineage>
        <taxon>Bacteria</taxon>
        <taxon>Bacillati</taxon>
        <taxon>Actinomycetota</taxon>
        <taxon>Actinomycetes</taxon>
        <taxon>Micrococcales</taxon>
        <taxon>Promicromonosporaceae</taxon>
        <taxon>Promicromonospora</taxon>
    </lineage>
</organism>
<dbReference type="EMBL" id="BMPT01000019">
    <property type="protein sequence ID" value="GGM38877.1"/>
    <property type="molecule type" value="Genomic_DNA"/>
</dbReference>
<dbReference type="NCBIfam" id="NF041681">
    <property type="entry name" value="HGxxPAAW"/>
    <property type="match status" value="1"/>
</dbReference>
<reference evidence="2" key="1">
    <citation type="journal article" date="2014" name="Int. J. Syst. Evol. Microbiol.">
        <title>Complete genome sequence of Corynebacterium casei LMG S-19264T (=DSM 44701T), isolated from a smear-ripened cheese.</title>
        <authorList>
            <consortium name="US DOE Joint Genome Institute (JGI-PGF)"/>
            <person name="Walter F."/>
            <person name="Albersmeier A."/>
            <person name="Kalinowski J."/>
            <person name="Ruckert C."/>
        </authorList>
    </citation>
    <scope>NUCLEOTIDE SEQUENCE</scope>
    <source>
        <strain evidence="2">JCM 3051</strain>
    </source>
</reference>
<keyword evidence="1" id="KW-1133">Transmembrane helix</keyword>
<keyword evidence="1" id="KW-0812">Transmembrane</keyword>
<accession>A0A8H9GND6</accession>
<sequence>MTENNPEIAYLPPGVPPHNHGHTVAAWVTMAGITLGVLVSAWGLVLAASSSAGVVVFVLGLVVVLVSLIVGLVLRNMGLGQKQVEKKAGR</sequence>
<evidence type="ECO:0000313" key="2">
    <source>
        <dbReference type="EMBL" id="GGM38877.1"/>
    </source>
</evidence>